<organism evidence="1 2">
    <name type="scientific">Nonomuraea pusilla</name>
    <dbReference type="NCBI Taxonomy" id="46177"/>
    <lineage>
        <taxon>Bacteria</taxon>
        <taxon>Bacillati</taxon>
        <taxon>Actinomycetota</taxon>
        <taxon>Actinomycetes</taxon>
        <taxon>Streptosporangiales</taxon>
        <taxon>Streptosporangiaceae</taxon>
        <taxon>Nonomuraea</taxon>
    </lineage>
</organism>
<name>A0A1H8K6Y5_9ACTN</name>
<dbReference type="EMBL" id="FOBF01000052">
    <property type="protein sequence ID" value="SEN88694.1"/>
    <property type="molecule type" value="Genomic_DNA"/>
</dbReference>
<dbReference type="Proteomes" id="UP000198953">
    <property type="component" value="Unassembled WGS sequence"/>
</dbReference>
<sequence>MTPREAAFRVAVLNALAKRVSKALADARAEAEPMFASVREMGVTQLEVALPSGETVGKVSIKAGEEAATVDEDALLKWVEANCPEEIEHSVSTAALSKPDVVAYVRKLHPELVTPRIRPAYRTKLLAGLSDDGELVSETTGEVVKVREVVKRPANGAFMLTFDKASKGKLNGRDRIAAAWQSGELSIAEMIRPAIEAGEQG</sequence>
<gene>
    <name evidence="1" type="ORF">SAMN05660976_08539</name>
</gene>
<keyword evidence="2" id="KW-1185">Reference proteome</keyword>
<evidence type="ECO:0000313" key="1">
    <source>
        <dbReference type="EMBL" id="SEN88694.1"/>
    </source>
</evidence>
<dbReference type="AlphaFoldDB" id="A0A1H8K6Y5"/>
<dbReference type="STRING" id="46177.SAMN05660976_08539"/>
<reference evidence="1 2" key="1">
    <citation type="submission" date="2016-10" db="EMBL/GenBank/DDBJ databases">
        <authorList>
            <person name="de Groot N.N."/>
        </authorList>
    </citation>
    <scope>NUCLEOTIDE SEQUENCE [LARGE SCALE GENOMIC DNA]</scope>
    <source>
        <strain evidence="1 2">DSM 43357</strain>
    </source>
</reference>
<protein>
    <submittedName>
        <fullName evidence="1">Uncharacterized protein</fullName>
    </submittedName>
</protein>
<accession>A0A1H8K6Y5</accession>
<dbReference type="RefSeq" id="WP_091106128.1">
    <property type="nucleotide sequence ID" value="NZ_FOBF01000052.1"/>
</dbReference>
<dbReference type="OrthoDB" id="3481104at2"/>
<proteinExistence type="predicted"/>
<evidence type="ECO:0000313" key="2">
    <source>
        <dbReference type="Proteomes" id="UP000198953"/>
    </source>
</evidence>